<proteinExistence type="predicted"/>
<evidence type="ECO:0000313" key="1">
    <source>
        <dbReference type="EMBL" id="HJC64090.1"/>
    </source>
</evidence>
<reference evidence="1" key="1">
    <citation type="journal article" date="2021" name="PeerJ">
        <title>Extensive microbial diversity within the chicken gut microbiome revealed by metagenomics and culture.</title>
        <authorList>
            <person name="Gilroy R."/>
            <person name="Ravi A."/>
            <person name="Getino M."/>
            <person name="Pursley I."/>
            <person name="Horton D.L."/>
            <person name="Alikhan N.F."/>
            <person name="Baker D."/>
            <person name="Gharbi K."/>
            <person name="Hall N."/>
            <person name="Watson M."/>
            <person name="Adriaenssens E.M."/>
            <person name="Foster-Nyarko E."/>
            <person name="Jarju S."/>
            <person name="Secka A."/>
            <person name="Antonio M."/>
            <person name="Oren A."/>
            <person name="Chaudhuri R.R."/>
            <person name="La Ragione R."/>
            <person name="Hildebrand F."/>
            <person name="Pallen M.J."/>
        </authorList>
    </citation>
    <scope>NUCLEOTIDE SEQUENCE</scope>
    <source>
        <strain evidence="1">ChiBcec2-3848</strain>
    </source>
</reference>
<reference evidence="1" key="2">
    <citation type="submission" date="2021-04" db="EMBL/GenBank/DDBJ databases">
        <authorList>
            <person name="Gilroy R."/>
        </authorList>
    </citation>
    <scope>NUCLEOTIDE SEQUENCE</scope>
    <source>
        <strain evidence="1">ChiBcec2-3848</strain>
    </source>
</reference>
<gene>
    <name evidence="1" type="ORF">H9753_10815</name>
</gene>
<evidence type="ECO:0000313" key="2">
    <source>
        <dbReference type="Proteomes" id="UP000823886"/>
    </source>
</evidence>
<comment type="caution">
    <text evidence="1">The sequence shown here is derived from an EMBL/GenBank/DDBJ whole genome shotgun (WGS) entry which is preliminary data.</text>
</comment>
<dbReference type="EMBL" id="DWVZ01000146">
    <property type="protein sequence ID" value="HJC64090.1"/>
    <property type="molecule type" value="Genomic_DNA"/>
</dbReference>
<dbReference type="InterPro" id="IPR010106">
    <property type="entry name" value="RpnA"/>
</dbReference>
<sequence length="283" mass="32711">MKSLKDLTLLNRFLFAEAMDDPVNMRNLLEIILGREIVLKDLPQTEKEQRNSPLYRYVKLDVWAVDEEGTVYDTEPHRGEAEPLPKRSRHYQSMIDSKLLKPGKVDYTDMNNIYIIVITPYDVFQAGRYMYTFRMACKEEPGLELEDGAVRIFLNTHGTNENEVSPELVELLNYMENTNTCPPAKSEKLSEIQKRVAAIKSSEEVGVKYMQAWEEKVLEREAGRKEGLEEGLLRGQAEKLKELAAKKKQKGKTPEQAAEDLEEDVEVIRRIYEELEIREPKNG</sequence>
<organism evidence="1 2">
    <name type="scientific">Candidatus Blautia merdavium</name>
    <dbReference type="NCBI Taxonomy" id="2838494"/>
    <lineage>
        <taxon>Bacteria</taxon>
        <taxon>Bacillati</taxon>
        <taxon>Bacillota</taxon>
        <taxon>Clostridia</taxon>
        <taxon>Lachnospirales</taxon>
        <taxon>Lachnospiraceae</taxon>
        <taxon>Blautia</taxon>
    </lineage>
</organism>
<accession>A0A9D2TB89</accession>
<name>A0A9D2TB89_9FIRM</name>
<dbReference type="NCBIfam" id="TIGR01784">
    <property type="entry name" value="T_den_put_tspse"/>
    <property type="match status" value="1"/>
</dbReference>
<protein>
    <submittedName>
        <fullName evidence="1">Rpn family recombination-promoting nuclease/putative transposase</fullName>
    </submittedName>
</protein>
<dbReference type="Proteomes" id="UP000823886">
    <property type="component" value="Unassembled WGS sequence"/>
</dbReference>
<dbReference type="AlphaFoldDB" id="A0A9D2TB89"/>